<dbReference type="EMBL" id="FR687360">
    <property type="protein sequence ID" value="CBW76480.1"/>
    <property type="molecule type" value="Genomic_DNA"/>
</dbReference>
<evidence type="ECO:0000313" key="2">
    <source>
        <dbReference type="Proteomes" id="UP000007437"/>
    </source>
</evidence>
<dbReference type="SUPFAM" id="SSF52540">
    <property type="entry name" value="P-loop containing nucleoside triphosphate hydrolases"/>
    <property type="match status" value="1"/>
</dbReference>
<dbReference type="AlphaFoldDB" id="E5ATQ6"/>
<name>E5ATQ6_MYCRK</name>
<dbReference type="HOGENOM" id="CLU_2804265_0_0_4"/>
<dbReference type="eggNOG" id="COG3842">
    <property type="taxonomic scope" value="Bacteria"/>
</dbReference>
<gene>
    <name evidence="1" type="ordered locus">RBRH_00400</name>
</gene>
<proteinExistence type="predicted"/>
<organism evidence="1 2">
    <name type="scientific">Mycetohabitans rhizoxinica (strain DSM 19002 / CIP 109453 / HKI 454)</name>
    <name type="common">Paraburkholderia rhizoxinica</name>
    <dbReference type="NCBI Taxonomy" id="882378"/>
    <lineage>
        <taxon>Bacteria</taxon>
        <taxon>Pseudomonadati</taxon>
        <taxon>Pseudomonadota</taxon>
        <taxon>Betaproteobacteria</taxon>
        <taxon>Burkholderiales</taxon>
        <taxon>Burkholderiaceae</taxon>
        <taxon>Mycetohabitans</taxon>
    </lineage>
</organism>
<dbReference type="KEGG" id="brh:RBRH_00400"/>
<dbReference type="InterPro" id="IPR027417">
    <property type="entry name" value="P-loop_NTPase"/>
</dbReference>
<keyword evidence="1" id="KW-0614">Plasmid</keyword>
<reference evidence="1 2" key="1">
    <citation type="journal article" date="2011" name="J. Bacteriol.">
        <title>Complete genome sequence of Burkholderia rhizoxinica, an endosymbiont of Rhizopus microsporus.</title>
        <authorList>
            <person name="Lackner G."/>
            <person name="Moebius N."/>
            <person name="Partida-Martinez L."/>
            <person name="Hertweck C."/>
        </authorList>
    </citation>
    <scope>NUCLEOTIDE SEQUENCE [LARGE SCALE GENOMIC DNA]</scope>
    <source>
        <strain evidence="2">DSM 19002 / CIP 109453 / HKI 454</strain>
        <plasmid evidence="1 2">pBRH01</plasmid>
    </source>
</reference>
<geneLocation type="plasmid" evidence="1 2">
    <name>pBRH01</name>
</geneLocation>
<dbReference type="Proteomes" id="UP000007437">
    <property type="component" value="Plasmid pBRH01"/>
</dbReference>
<dbReference type="Gene3D" id="3.40.50.300">
    <property type="entry name" value="P-loop containing nucleotide triphosphate hydrolases"/>
    <property type="match status" value="1"/>
</dbReference>
<evidence type="ECO:0008006" key="3">
    <source>
        <dbReference type="Google" id="ProtNLM"/>
    </source>
</evidence>
<accession>E5ATQ6</accession>
<protein>
    <recommendedName>
        <fullName evidence="3">ABC transporter ATP-binding protein</fullName>
    </recommendedName>
</protein>
<sequence length="67" mass="7465">MCSSSSSYPTQDHVMLLLDEPLSAPDFDLRASVRSALKALHERLLNLTILCATHVTMTRWCCPSARC</sequence>
<evidence type="ECO:0000313" key="1">
    <source>
        <dbReference type="EMBL" id="CBW76480.1"/>
    </source>
</evidence>